<dbReference type="SUPFAM" id="SSF46785">
    <property type="entry name" value="Winged helix' DNA-binding domain"/>
    <property type="match status" value="1"/>
</dbReference>
<dbReference type="InterPro" id="IPR036388">
    <property type="entry name" value="WH-like_DNA-bd_sf"/>
</dbReference>
<keyword evidence="2" id="KW-1185">Reference proteome</keyword>
<dbReference type="Gene3D" id="1.10.10.10">
    <property type="entry name" value="Winged helix-like DNA-binding domain superfamily/Winged helix DNA-binding domain"/>
    <property type="match status" value="1"/>
</dbReference>
<dbReference type="AlphaFoldDB" id="A0A6P2R1Q3"/>
<sequence>MELALTEKGRDVARAMSEISHCVERELFSDLTIEEVGFLRTMLDRIKSNSCSSGH</sequence>
<dbReference type="EMBL" id="CABVQD010000031">
    <property type="protein sequence ID" value="VWC28644.1"/>
    <property type="molecule type" value="Genomic_DNA"/>
</dbReference>
<proteinExistence type="predicted"/>
<evidence type="ECO:0000313" key="2">
    <source>
        <dbReference type="Proteomes" id="UP000494330"/>
    </source>
</evidence>
<reference evidence="1 2" key="1">
    <citation type="submission" date="2019-09" db="EMBL/GenBank/DDBJ databases">
        <authorList>
            <person name="Depoorter E."/>
        </authorList>
    </citation>
    <scope>NUCLEOTIDE SEQUENCE [LARGE SCALE GENOMIC DNA]</scope>
    <source>
        <strain evidence="1">LMG 30113</strain>
    </source>
</reference>
<accession>A0A6P2R1Q3</accession>
<protein>
    <submittedName>
        <fullName evidence="1">MarR family transcriptional regulator</fullName>
    </submittedName>
</protein>
<name>A0A6P2R1Q3_9BURK</name>
<evidence type="ECO:0000313" key="1">
    <source>
        <dbReference type="EMBL" id="VWC28644.1"/>
    </source>
</evidence>
<dbReference type="Proteomes" id="UP000494330">
    <property type="component" value="Unassembled WGS sequence"/>
</dbReference>
<organism evidence="1 2">
    <name type="scientific">Burkholderia paludis</name>
    <dbReference type="NCBI Taxonomy" id="1506587"/>
    <lineage>
        <taxon>Bacteria</taxon>
        <taxon>Pseudomonadati</taxon>
        <taxon>Pseudomonadota</taxon>
        <taxon>Betaproteobacteria</taxon>
        <taxon>Burkholderiales</taxon>
        <taxon>Burkholderiaceae</taxon>
        <taxon>Burkholderia</taxon>
        <taxon>Burkholderia cepacia complex</taxon>
    </lineage>
</organism>
<dbReference type="InterPro" id="IPR036390">
    <property type="entry name" value="WH_DNA-bd_sf"/>
</dbReference>
<gene>
    <name evidence="1" type="ORF">BPA30113_06153</name>
</gene>